<name>A0A6B8LYS2_9HYPH</name>
<keyword evidence="2" id="KW-1185">Reference proteome</keyword>
<evidence type="ECO:0000313" key="1">
    <source>
        <dbReference type="EMBL" id="QGM96614.1"/>
    </source>
</evidence>
<organism evidence="1 2">
    <name type="scientific">Methylocystis parvus</name>
    <dbReference type="NCBI Taxonomy" id="134"/>
    <lineage>
        <taxon>Bacteria</taxon>
        <taxon>Pseudomonadati</taxon>
        <taxon>Pseudomonadota</taxon>
        <taxon>Alphaproteobacteria</taxon>
        <taxon>Hyphomicrobiales</taxon>
        <taxon>Methylocystaceae</taxon>
        <taxon>Methylocystis</taxon>
    </lineage>
</organism>
<protein>
    <submittedName>
        <fullName evidence="1">Uncharacterized protein</fullName>
    </submittedName>
</protein>
<dbReference type="RefSeq" id="WP_016920636.1">
    <property type="nucleotide sequence ID" value="NZ_CP044331.1"/>
</dbReference>
<evidence type="ECO:0000313" key="2">
    <source>
        <dbReference type="Proteomes" id="UP000422569"/>
    </source>
</evidence>
<gene>
    <name evidence="1" type="ORF">F7D14_03350</name>
</gene>
<proteinExistence type="predicted"/>
<sequence>MSATREQRFELAVRKIVQGATELDQCLAAQRGSRDVALARTVLAAERLLREAGDELDANARLDAAQEALEQYCQNSPGPAVDFMLASLERSAGTMSEIVDETRRDLVEMEVRRKQIDRTQAQTREVLEHLLAETH</sequence>
<accession>A0A6B8LYS2</accession>
<dbReference type="Proteomes" id="UP000422569">
    <property type="component" value="Chromosome"/>
</dbReference>
<dbReference type="KEGG" id="mpar:F7D14_03350"/>
<reference evidence="1 2" key="1">
    <citation type="submission" date="2019-09" db="EMBL/GenBank/DDBJ databases">
        <title>Isolation and complete genome sequencing of Methylocystis species.</title>
        <authorList>
            <person name="Rumah B.L."/>
            <person name="Stead C.E."/>
            <person name="Stevens B.C."/>
            <person name="Minton N.P."/>
            <person name="Grosse-Honebrink A."/>
            <person name="Zhang Y."/>
        </authorList>
    </citation>
    <scope>NUCLEOTIDE SEQUENCE [LARGE SCALE GENOMIC DNA]</scope>
    <source>
        <strain evidence="1 2">BRCS2</strain>
    </source>
</reference>
<dbReference type="AlphaFoldDB" id="A0A6B8LYS2"/>
<dbReference type="EMBL" id="CP044331">
    <property type="protein sequence ID" value="QGM96614.1"/>
    <property type="molecule type" value="Genomic_DNA"/>
</dbReference>